<dbReference type="GO" id="GO:0007165">
    <property type="term" value="P:signal transduction"/>
    <property type="evidence" value="ECO:0007669"/>
    <property type="project" value="InterPro"/>
</dbReference>
<dbReference type="RefSeq" id="WP_271124081.1">
    <property type="nucleotide sequence ID" value="NZ_JALHAN010000068.1"/>
</dbReference>
<reference evidence="3" key="1">
    <citation type="submission" date="2022-03" db="EMBL/GenBank/DDBJ databases">
        <title>Proposal of a novel genus Dryocolo and two novel species.</title>
        <authorList>
            <person name="Maddock D.W."/>
            <person name="Brady C.L."/>
            <person name="Denman S."/>
            <person name="Arnold D."/>
        </authorList>
    </citation>
    <scope>NUCLEOTIDE SEQUENCE</scope>
    <source>
        <strain evidence="3">H6W4</strain>
    </source>
</reference>
<keyword evidence="1" id="KW-1133">Transmembrane helix</keyword>
<evidence type="ECO:0000313" key="3">
    <source>
        <dbReference type="EMBL" id="MCT4703345.1"/>
    </source>
</evidence>
<keyword evidence="1" id="KW-0812">Transmembrane</keyword>
<evidence type="ECO:0000256" key="1">
    <source>
        <dbReference type="SAM" id="Phobius"/>
    </source>
</evidence>
<gene>
    <name evidence="3" type="ORF">MUA00_16325</name>
</gene>
<dbReference type="Proteomes" id="UP001150641">
    <property type="component" value="Unassembled WGS sequence"/>
</dbReference>
<evidence type="ECO:0000313" key="4">
    <source>
        <dbReference type="Proteomes" id="UP001150641"/>
    </source>
</evidence>
<dbReference type="AlphaFoldDB" id="A0A9X2W9L6"/>
<protein>
    <submittedName>
        <fullName evidence="3">STY4199 family HEPN domain-containing protein</fullName>
    </submittedName>
</protein>
<dbReference type="InterPro" id="IPR040816">
    <property type="entry name" value="STY4199_HEPN_dom"/>
</dbReference>
<feature type="domain" description="Death" evidence="2">
    <location>
        <begin position="57"/>
        <end position="120"/>
    </location>
</feature>
<feature type="transmembrane region" description="Helical" evidence="1">
    <location>
        <begin position="338"/>
        <end position="359"/>
    </location>
</feature>
<comment type="caution">
    <text evidence="3">The sequence shown here is derived from an EMBL/GenBank/DDBJ whole genome shotgun (WGS) entry which is preliminary data.</text>
</comment>
<name>A0A9X2W9L6_9ENTR</name>
<keyword evidence="1" id="KW-0472">Membrane</keyword>
<accession>A0A9X2W9L6</accession>
<dbReference type="InterPro" id="IPR000488">
    <property type="entry name" value="Death_dom"/>
</dbReference>
<organism evidence="3 4">
    <name type="scientific">Dryocola boscaweniae</name>
    <dbReference type="NCBI Taxonomy" id="2925397"/>
    <lineage>
        <taxon>Bacteria</taxon>
        <taxon>Pseudomonadati</taxon>
        <taxon>Pseudomonadota</taxon>
        <taxon>Gammaproteobacteria</taxon>
        <taxon>Enterobacterales</taxon>
        <taxon>Enterobacteriaceae</taxon>
        <taxon>Dryocola</taxon>
    </lineage>
</organism>
<sequence>MTSTAQLLTRDKFETCLSVIRQASLQILPLLKIRAADGKDPQWFFQQLEQARQSMGSWAAVARRLNLNDAEISQFTLSLRHLQQLVPQYESGQEVSDNQLISALRFVSYLELVRSKQPLLSYSTDLAVEGGEQQQMAQRQIRALELMLRGLINRAWGSQPQLVNHLKTQFGADKVRRWLKNAERGDILSGLRFSELSLLLVDKKEFARHYAALYQNAPQLSLLIDKRKTLQTFLDDIRQIRNDLMQQRPLTTVQIALLDNYYRETSSPVQRAFDEGRTKVNPAALLVGEEPQLQEFIAQAQKKHAANGGDNEDISDTIARPDLRNANKHHDAAETASVALWAMVGVVIVGMVIFALFIVNDATRPPQDAAQTRVITTAMAADRPPENDSPRDMLANMGIAWDENSLRSAIERGDSRIIRLFMQGGMNWKASYAESALAADYRDALTTLLQYRKQMDELRPCRRMVNTTSQAMKDGQSLTSMRKQFLQAFCSSPGVIKRQKEELERALLRQAAQKRRYEESKAQGLQPEPLNTDEVEIQQAIYNALR</sequence>
<dbReference type="EMBL" id="JALHAP010000081">
    <property type="protein sequence ID" value="MCT4703345.1"/>
    <property type="molecule type" value="Genomic_DNA"/>
</dbReference>
<evidence type="ECO:0000259" key="2">
    <source>
        <dbReference type="PROSITE" id="PS50017"/>
    </source>
</evidence>
<dbReference type="PROSITE" id="PS50017">
    <property type="entry name" value="DEATH_DOMAIN"/>
    <property type="match status" value="1"/>
</dbReference>
<proteinExistence type="predicted"/>
<dbReference type="Pfam" id="PF18729">
    <property type="entry name" value="HEPN_STY4199"/>
    <property type="match status" value="1"/>
</dbReference>
<keyword evidence="4" id="KW-1185">Reference proteome</keyword>